<reference evidence="5 6" key="1">
    <citation type="submission" date="2018-08" db="EMBL/GenBank/DDBJ databases">
        <title>Genome of Clostridium chromiireducens C1, DSM12136.</title>
        <authorList>
            <person name="Xing M."/>
            <person name="Wei Y."/>
            <person name="Ang E.L."/>
            <person name="Zhao H."/>
            <person name="Zhang Y."/>
        </authorList>
    </citation>
    <scope>NUCLEOTIDE SEQUENCE [LARGE SCALE GENOMIC DNA]</scope>
    <source>
        <strain evidence="5 6">C1</strain>
    </source>
</reference>
<organism evidence="5 6">
    <name type="scientific">Clostridium chromiireducens</name>
    <dbReference type="NCBI Taxonomy" id="225345"/>
    <lineage>
        <taxon>Bacteria</taxon>
        <taxon>Bacillati</taxon>
        <taxon>Bacillota</taxon>
        <taxon>Clostridia</taxon>
        <taxon>Eubacteriales</taxon>
        <taxon>Clostridiaceae</taxon>
        <taxon>Clostridium</taxon>
    </lineage>
</organism>
<evidence type="ECO:0000256" key="1">
    <source>
        <dbReference type="ARBA" id="ARBA00023224"/>
    </source>
</evidence>
<accession>A0A399IR70</accession>
<dbReference type="Pfam" id="PF00015">
    <property type="entry name" value="MCPsignal"/>
    <property type="match status" value="1"/>
</dbReference>
<evidence type="ECO:0000256" key="2">
    <source>
        <dbReference type="ARBA" id="ARBA00029447"/>
    </source>
</evidence>
<evidence type="ECO:0000259" key="4">
    <source>
        <dbReference type="PROSITE" id="PS50111"/>
    </source>
</evidence>
<gene>
    <name evidence="5" type="ORF">D2A34_09960</name>
</gene>
<dbReference type="PROSITE" id="PS50111">
    <property type="entry name" value="CHEMOTAXIS_TRANSDUC_2"/>
    <property type="match status" value="1"/>
</dbReference>
<comment type="caution">
    <text evidence="5">The sequence shown here is derived from an EMBL/GenBank/DDBJ whole genome shotgun (WGS) entry which is preliminary data.</text>
</comment>
<dbReference type="EMBL" id="QXDJ01000002">
    <property type="protein sequence ID" value="RII35501.1"/>
    <property type="molecule type" value="Genomic_DNA"/>
</dbReference>
<evidence type="ECO:0000313" key="6">
    <source>
        <dbReference type="Proteomes" id="UP000265930"/>
    </source>
</evidence>
<dbReference type="InterPro" id="IPR004089">
    <property type="entry name" value="MCPsignal_dom"/>
</dbReference>
<dbReference type="GO" id="GO:0004888">
    <property type="term" value="F:transmembrane signaling receptor activity"/>
    <property type="evidence" value="ECO:0007669"/>
    <property type="project" value="InterPro"/>
</dbReference>
<dbReference type="SMART" id="SM00283">
    <property type="entry name" value="MA"/>
    <property type="match status" value="1"/>
</dbReference>
<dbReference type="GO" id="GO:0007165">
    <property type="term" value="P:signal transduction"/>
    <property type="evidence" value="ECO:0007669"/>
    <property type="project" value="UniProtKB-KW"/>
</dbReference>
<evidence type="ECO:0000256" key="3">
    <source>
        <dbReference type="PROSITE-ProRule" id="PRU00284"/>
    </source>
</evidence>
<comment type="similarity">
    <text evidence="2">Belongs to the methyl-accepting chemotaxis (MCP) protein family.</text>
</comment>
<sequence>MREKDLHRDIEEKFLTVYDSVSKLSGEIGEIASTSHRLTTFVEGISAFGAETYNKVLDMDDILQVMKNIARQSNLLALNAAIEAARAGDSGRGFSVVSKEMGKLAIQSKESAENVSTSLDYMIKSIEAIACQILEISTSIEAQATTIEKIASTSQSIMKLMQNLTDTFKDYLLEENLN</sequence>
<dbReference type="Gene3D" id="1.10.287.950">
    <property type="entry name" value="Methyl-accepting chemotaxis protein"/>
    <property type="match status" value="1"/>
</dbReference>
<dbReference type="AlphaFoldDB" id="A0A399IR70"/>
<dbReference type="PRINTS" id="PR00260">
    <property type="entry name" value="CHEMTRNSDUCR"/>
</dbReference>
<dbReference type="PANTHER" id="PTHR32089:SF112">
    <property type="entry name" value="LYSOZYME-LIKE PROTEIN-RELATED"/>
    <property type="match status" value="1"/>
</dbReference>
<dbReference type="GO" id="GO:0006935">
    <property type="term" value="P:chemotaxis"/>
    <property type="evidence" value="ECO:0007669"/>
    <property type="project" value="InterPro"/>
</dbReference>
<evidence type="ECO:0000313" key="5">
    <source>
        <dbReference type="EMBL" id="RII35501.1"/>
    </source>
</evidence>
<dbReference type="Proteomes" id="UP000265930">
    <property type="component" value="Unassembled WGS sequence"/>
</dbReference>
<feature type="domain" description="Methyl-accepting transducer" evidence="4">
    <location>
        <begin position="58"/>
        <end position="178"/>
    </location>
</feature>
<name>A0A399IR70_9CLOT</name>
<dbReference type="GO" id="GO:0016020">
    <property type="term" value="C:membrane"/>
    <property type="evidence" value="ECO:0007669"/>
    <property type="project" value="InterPro"/>
</dbReference>
<dbReference type="PANTHER" id="PTHR32089">
    <property type="entry name" value="METHYL-ACCEPTING CHEMOTAXIS PROTEIN MCPB"/>
    <property type="match status" value="1"/>
</dbReference>
<dbReference type="InterPro" id="IPR004090">
    <property type="entry name" value="Chemotax_Me-accpt_rcpt"/>
</dbReference>
<protein>
    <recommendedName>
        <fullName evidence="4">Methyl-accepting transducer domain-containing protein</fullName>
    </recommendedName>
</protein>
<dbReference type="RefSeq" id="WP_119366522.1">
    <property type="nucleotide sequence ID" value="NZ_QXDJ01000002.1"/>
</dbReference>
<keyword evidence="1 3" id="KW-0807">Transducer</keyword>
<dbReference type="SUPFAM" id="SSF58104">
    <property type="entry name" value="Methyl-accepting chemotaxis protein (MCP) signaling domain"/>
    <property type="match status" value="1"/>
</dbReference>
<proteinExistence type="inferred from homology"/>